<keyword evidence="5" id="KW-0812">Transmembrane</keyword>
<dbReference type="SMART" id="SM00504">
    <property type="entry name" value="Ubox"/>
    <property type="match status" value="1"/>
</dbReference>
<comment type="subunit">
    <text evidence="3">Homotetramer.</text>
</comment>
<comment type="catalytic activity">
    <reaction evidence="3">
        <text>S-ubiquitinyl-[E2 ubiquitin-conjugating enzyme]-L-cysteine + [acceptor protein]-L-lysine = [E2 ubiquitin-conjugating enzyme]-L-cysteine + N(6)-ubiquitinyl-[acceptor protein]-L-lysine.</text>
        <dbReference type="EC" id="2.3.2.27"/>
    </reaction>
</comment>
<dbReference type="Gene3D" id="2.130.10.10">
    <property type="entry name" value="YVTN repeat-like/Quinoprotein amine dehydrogenase"/>
    <property type="match status" value="1"/>
</dbReference>
<dbReference type="InterPro" id="IPR001680">
    <property type="entry name" value="WD40_rpt"/>
</dbReference>
<name>A0A1Q9CJK3_SYMMI</name>
<dbReference type="PANTHER" id="PTHR43995">
    <property type="entry name" value="PRE-MRNA-PROCESSING FACTOR 19"/>
    <property type="match status" value="1"/>
</dbReference>
<protein>
    <recommendedName>
        <fullName evidence="3">Pre-mRNA-processing factor 19</fullName>
        <ecNumber evidence="3">2.3.2.27</ecNumber>
    </recommendedName>
</protein>
<comment type="subcellular location">
    <subcellularLocation>
        <location evidence="1 3">Nucleus</location>
    </subcellularLocation>
</comment>
<keyword evidence="3" id="KW-0508">mRNA splicing</keyword>
<dbReference type="Gene3D" id="3.30.40.10">
    <property type="entry name" value="Zinc/RING finger domain, C3HC4 (zinc finger)"/>
    <property type="match status" value="1"/>
</dbReference>
<feature type="region of interest" description="Disordered" evidence="4">
    <location>
        <begin position="131"/>
        <end position="154"/>
    </location>
</feature>
<dbReference type="UniPathway" id="UPA00143"/>
<keyword evidence="3" id="KW-0833">Ubl conjugation pathway</keyword>
<comment type="caution">
    <text evidence="7">The sequence shown here is derived from an EMBL/GenBank/DDBJ whole genome shotgun (WGS) entry which is preliminary data.</text>
</comment>
<dbReference type="GO" id="GO:0070534">
    <property type="term" value="P:protein K63-linked ubiquitination"/>
    <property type="evidence" value="ECO:0007669"/>
    <property type="project" value="UniProtKB-UniRule"/>
</dbReference>
<dbReference type="AlphaFoldDB" id="A0A1Q9CJK3"/>
<evidence type="ECO:0000259" key="6">
    <source>
        <dbReference type="SMART" id="SM00504"/>
    </source>
</evidence>
<keyword evidence="5" id="KW-1133">Transmembrane helix</keyword>
<keyword evidence="3" id="KW-0234">DNA repair</keyword>
<dbReference type="SMART" id="SM00320">
    <property type="entry name" value="WD40"/>
    <property type="match status" value="4"/>
</dbReference>
<dbReference type="GO" id="GO:0000974">
    <property type="term" value="C:Prp19 complex"/>
    <property type="evidence" value="ECO:0007669"/>
    <property type="project" value="UniProtKB-UniRule"/>
</dbReference>
<dbReference type="GO" id="GO:0061630">
    <property type="term" value="F:ubiquitin protein ligase activity"/>
    <property type="evidence" value="ECO:0007669"/>
    <property type="project" value="UniProtKB-UniRule"/>
</dbReference>
<evidence type="ECO:0000256" key="2">
    <source>
        <dbReference type="ARBA" id="ARBA00023242"/>
    </source>
</evidence>
<dbReference type="FunFam" id="3.30.40.10:FF:000027">
    <property type="entry name" value="Pre-mRNA-processing factor 19, putative"/>
    <property type="match status" value="1"/>
</dbReference>
<evidence type="ECO:0000256" key="5">
    <source>
        <dbReference type="SAM" id="Phobius"/>
    </source>
</evidence>
<comment type="pathway">
    <text evidence="3">Protein modification; protein ubiquitination.</text>
</comment>
<evidence type="ECO:0000313" key="8">
    <source>
        <dbReference type="Proteomes" id="UP000186817"/>
    </source>
</evidence>
<gene>
    <name evidence="7" type="primary">PRP19B</name>
    <name evidence="7" type="ORF">AK812_SmicGene36198</name>
</gene>
<dbReference type="EMBL" id="LSRX01001144">
    <property type="protein sequence ID" value="OLP83086.1"/>
    <property type="molecule type" value="Genomic_DNA"/>
</dbReference>
<dbReference type="PANTHER" id="PTHR43995:SF1">
    <property type="entry name" value="PRE-MRNA-PROCESSING FACTOR 19"/>
    <property type="match status" value="1"/>
</dbReference>
<dbReference type="InterPro" id="IPR055340">
    <property type="entry name" value="RING-Ubox_PRP19"/>
</dbReference>
<keyword evidence="3" id="KW-0507">mRNA processing</keyword>
<keyword evidence="8" id="KW-1185">Reference proteome</keyword>
<evidence type="ECO:0000313" key="7">
    <source>
        <dbReference type="EMBL" id="OLP83086.1"/>
    </source>
</evidence>
<evidence type="ECO:0000256" key="3">
    <source>
        <dbReference type="RuleBase" id="RU367101"/>
    </source>
</evidence>
<dbReference type="GO" id="GO:0000398">
    <property type="term" value="P:mRNA splicing, via spliceosome"/>
    <property type="evidence" value="ECO:0007669"/>
    <property type="project" value="InterPro"/>
</dbReference>
<dbReference type="Proteomes" id="UP000186817">
    <property type="component" value="Unassembled WGS sequence"/>
</dbReference>
<keyword evidence="3" id="KW-0747">Spliceosome</keyword>
<dbReference type="GO" id="GO:0005737">
    <property type="term" value="C:cytoplasm"/>
    <property type="evidence" value="ECO:0007669"/>
    <property type="project" value="TreeGrafter"/>
</dbReference>
<comment type="similarity">
    <text evidence="3">Belongs to the WD repeat PRP19 family.</text>
</comment>
<evidence type="ECO:0000256" key="1">
    <source>
        <dbReference type="ARBA" id="ARBA00004123"/>
    </source>
</evidence>
<proteinExistence type="inferred from homology"/>
<feature type="domain" description="U-box" evidence="6">
    <location>
        <begin position="38"/>
        <end position="104"/>
    </location>
</feature>
<dbReference type="CDD" id="cd16656">
    <property type="entry name" value="RING-Ubox_PRP19"/>
    <property type="match status" value="1"/>
</dbReference>
<dbReference type="GO" id="GO:0071006">
    <property type="term" value="C:U2-type catalytic step 1 spliceosome"/>
    <property type="evidence" value="ECO:0007669"/>
    <property type="project" value="TreeGrafter"/>
</dbReference>
<dbReference type="InterPro" id="IPR038959">
    <property type="entry name" value="Prp19"/>
</dbReference>
<accession>A0A1Q9CJK3</accession>
<organism evidence="7 8">
    <name type="scientific">Symbiodinium microadriaticum</name>
    <name type="common">Dinoflagellate</name>
    <name type="synonym">Zooxanthella microadriatica</name>
    <dbReference type="NCBI Taxonomy" id="2951"/>
    <lineage>
        <taxon>Eukaryota</taxon>
        <taxon>Sar</taxon>
        <taxon>Alveolata</taxon>
        <taxon>Dinophyceae</taxon>
        <taxon>Suessiales</taxon>
        <taxon>Symbiodiniaceae</taxon>
        <taxon>Symbiodinium</taxon>
    </lineage>
</organism>
<dbReference type="InterPro" id="IPR036322">
    <property type="entry name" value="WD40_repeat_dom_sf"/>
</dbReference>
<keyword evidence="2 3" id="KW-0539">Nucleus</keyword>
<dbReference type="SUPFAM" id="SSF50978">
    <property type="entry name" value="WD40 repeat-like"/>
    <property type="match status" value="1"/>
</dbReference>
<comment type="function">
    <text evidence="3">Ubiquitin-protein ligase which is mainly involved pre-mRNA splicing and DNA repair. Required for pre-mRNA splicing as component of the spliceosome.</text>
</comment>
<dbReference type="OrthoDB" id="687049at2759"/>
<dbReference type="SUPFAM" id="SSF57850">
    <property type="entry name" value="RING/U-box"/>
    <property type="match status" value="1"/>
</dbReference>
<dbReference type="OMA" id="QRYVEDH"/>
<dbReference type="InterPro" id="IPR015943">
    <property type="entry name" value="WD40/YVTN_repeat-like_dom_sf"/>
</dbReference>
<sequence>MPREDRDRNPRSYAPACASAVTAGVLCCCALLAGLMFLFVCAISGNAAEEPVFAPKTGHIYERRLIEKQIDAEGKCPVTKEEITKDDLMEIKTNKSVRPRPATATSIPGMLTLLQSEWVIARLIRERDMARSDNQKLQEQLSHSTPLPGGAIREDAETGLTPEILQKMKELSDTLTKEMHVLRSKTRKRKDFPDLNPLAQLKKFTCARVGSHPIHKSTAPGITCVDVHRSDAKRVVTGGMDAQVWRSEFGLMPKFGSVIVFDAEKEKMQEKLLGHAKKDVVLSASQDATVKVSDISIHPLGDYFLSAGLDKSWDSRQHLKGVCYNCMKWHPDGMILASGTQVKVMIRDSKKNMGGPVQIWDIKVKLWDLRKPLNIQTLQLSAPVNSVAFDSTGQYLSVASDVVQIYNWASKSSMAEAVTLKDRKEVLSLATMVQLCSASAASVHFELSSKYCRDRGFSQHAMSLASVFALCGPFDLDNMDKMDSCPGLEKWINSTHMDHHHHWHSKWMSHNHMDHHHHWHPHWLRGSFHHESPPPTVSSPVFFDKAVEEDVVGRPIPMGQHSIEEAAAMVAAGAAPKSDRDEASPAVEAVATAAAAPAMPAMWF</sequence>
<dbReference type="EC" id="2.3.2.27" evidence="3"/>
<dbReference type="InterPro" id="IPR003613">
    <property type="entry name" value="Ubox_domain"/>
</dbReference>
<dbReference type="GO" id="GO:0006281">
    <property type="term" value="P:DNA repair"/>
    <property type="evidence" value="ECO:0007669"/>
    <property type="project" value="UniProtKB-KW"/>
</dbReference>
<feature type="transmembrane region" description="Helical" evidence="5">
    <location>
        <begin position="12"/>
        <end position="40"/>
    </location>
</feature>
<keyword evidence="3" id="KW-0808">Transferase</keyword>
<keyword evidence="3" id="KW-0227">DNA damage</keyword>
<dbReference type="InterPro" id="IPR013083">
    <property type="entry name" value="Znf_RING/FYVE/PHD"/>
</dbReference>
<evidence type="ECO:0000256" key="4">
    <source>
        <dbReference type="SAM" id="MobiDB-lite"/>
    </source>
</evidence>
<reference evidence="7 8" key="1">
    <citation type="submission" date="2016-02" db="EMBL/GenBank/DDBJ databases">
        <title>Genome analysis of coral dinoflagellate symbionts highlights evolutionary adaptations to a symbiotic lifestyle.</title>
        <authorList>
            <person name="Aranda M."/>
            <person name="Li Y."/>
            <person name="Liew Y.J."/>
            <person name="Baumgarten S."/>
            <person name="Simakov O."/>
            <person name="Wilson M."/>
            <person name="Piel J."/>
            <person name="Ashoor H."/>
            <person name="Bougouffa S."/>
            <person name="Bajic V.B."/>
            <person name="Ryu T."/>
            <person name="Ravasi T."/>
            <person name="Bayer T."/>
            <person name="Micklem G."/>
            <person name="Kim H."/>
            <person name="Bhak J."/>
            <person name="Lajeunesse T.C."/>
            <person name="Voolstra C.R."/>
        </authorList>
    </citation>
    <scope>NUCLEOTIDE SEQUENCE [LARGE SCALE GENOMIC DNA]</scope>
    <source>
        <strain evidence="7 8">CCMP2467</strain>
    </source>
</reference>
<keyword evidence="5" id="KW-0472">Membrane</keyword>